<evidence type="ECO:0000256" key="1">
    <source>
        <dbReference type="SAM" id="MobiDB-lite"/>
    </source>
</evidence>
<feature type="compositionally biased region" description="Low complexity" evidence="1">
    <location>
        <begin position="144"/>
        <end position="235"/>
    </location>
</feature>
<dbReference type="GO" id="GO:0007166">
    <property type="term" value="P:cell surface receptor signaling pathway"/>
    <property type="evidence" value="ECO:0007669"/>
    <property type="project" value="InterPro"/>
</dbReference>
<protein>
    <recommendedName>
        <fullName evidence="2">Mixed lineage kinase domain-containing protein</fullName>
    </recommendedName>
</protein>
<evidence type="ECO:0000259" key="2">
    <source>
        <dbReference type="Pfam" id="PF22215"/>
    </source>
</evidence>
<organism evidence="3 4">
    <name type="scientific">Zoarces viviparus</name>
    <name type="common">Viviparous eelpout</name>
    <name type="synonym">Blennius viviparus</name>
    <dbReference type="NCBI Taxonomy" id="48416"/>
    <lineage>
        <taxon>Eukaryota</taxon>
        <taxon>Metazoa</taxon>
        <taxon>Chordata</taxon>
        <taxon>Craniata</taxon>
        <taxon>Vertebrata</taxon>
        <taxon>Euteleostomi</taxon>
        <taxon>Actinopterygii</taxon>
        <taxon>Neopterygii</taxon>
        <taxon>Teleostei</taxon>
        <taxon>Neoteleostei</taxon>
        <taxon>Acanthomorphata</taxon>
        <taxon>Eupercaria</taxon>
        <taxon>Perciformes</taxon>
        <taxon>Cottioidei</taxon>
        <taxon>Zoarcales</taxon>
        <taxon>Zoarcidae</taxon>
        <taxon>Zoarcinae</taxon>
        <taxon>Zoarces</taxon>
    </lineage>
</organism>
<dbReference type="Gene3D" id="1.20.930.20">
    <property type="entry name" value="Adaptor protein Cbl, N-terminal domain"/>
    <property type="match status" value="1"/>
</dbReference>
<dbReference type="EMBL" id="JBCEZU010000575">
    <property type="protein sequence ID" value="KAK9516151.1"/>
    <property type="molecule type" value="Genomic_DNA"/>
</dbReference>
<proteinExistence type="predicted"/>
<dbReference type="CDD" id="cd21037">
    <property type="entry name" value="MLKL_NTD"/>
    <property type="match status" value="1"/>
</dbReference>
<dbReference type="InterPro" id="IPR059179">
    <property type="entry name" value="MLKL-like_MCAfunc"/>
</dbReference>
<dbReference type="AlphaFoldDB" id="A0AAW1E0Z3"/>
<evidence type="ECO:0000313" key="4">
    <source>
        <dbReference type="Proteomes" id="UP001488805"/>
    </source>
</evidence>
<comment type="caution">
    <text evidence="3">The sequence shown here is derived from an EMBL/GenBank/DDBJ whole genome shotgun (WGS) entry which is preliminary data.</text>
</comment>
<dbReference type="InterPro" id="IPR054000">
    <property type="entry name" value="MLKL_N"/>
</dbReference>
<reference evidence="3 4" key="1">
    <citation type="journal article" date="2024" name="Genome Biol. Evol.">
        <title>Chromosome-level genome assembly of the viviparous eelpout Zoarces viviparus.</title>
        <authorList>
            <person name="Fuhrmann N."/>
            <person name="Brasseur M.V."/>
            <person name="Bakowski C.E."/>
            <person name="Podsiadlowski L."/>
            <person name="Prost S."/>
            <person name="Krehenwinkel H."/>
            <person name="Mayer C."/>
        </authorList>
    </citation>
    <scope>NUCLEOTIDE SEQUENCE [LARGE SCALE GENOMIC DNA]</scope>
    <source>
        <strain evidence="3">NO-MEL_2022_Ind0_liver</strain>
    </source>
</reference>
<keyword evidence="4" id="KW-1185">Reference proteome</keyword>
<sequence>MDFVDPILSLCMGIYQMAENVKANKESCQRVADRVRTLEELVLTIKQRGPGQMSAVVENALKELCNTLALAKRVLIKYSQTKKVENFLKSRSHKDKFRELNNRLTESFQVLSGALQIEQVNMLHTVCEASSGRSPNGVDFNGQTLTGTMPPMSSSTTPMPLSSTSSMSSPTTPMPLSSTSSMSSPTTPMPLSSTSSMSSPTTPMPLSSTSSMSSPTTPMPLSSTRSMSSHRPSMPLSSIMPPHMAPMPFFTMATMPFFSTMATMPFFSTMAPRPFFSTMAPRPVIHVMAPCPRAPVSPATLTAQLTFPSQNNSVVGNYVVNNSFNT</sequence>
<dbReference type="Proteomes" id="UP001488805">
    <property type="component" value="Unassembled WGS sequence"/>
</dbReference>
<feature type="region of interest" description="Disordered" evidence="1">
    <location>
        <begin position="130"/>
        <end position="235"/>
    </location>
</feature>
<accession>A0AAW1E0Z3</accession>
<name>A0AAW1E0Z3_ZOAVI</name>
<gene>
    <name evidence="3" type="ORF">VZT92_024104</name>
</gene>
<dbReference type="Pfam" id="PF22215">
    <property type="entry name" value="MLKL_N"/>
    <property type="match status" value="1"/>
</dbReference>
<feature type="domain" description="Mixed lineage kinase" evidence="2">
    <location>
        <begin position="4"/>
        <end position="133"/>
    </location>
</feature>
<evidence type="ECO:0000313" key="3">
    <source>
        <dbReference type="EMBL" id="KAK9516151.1"/>
    </source>
</evidence>
<dbReference type="InterPro" id="IPR036537">
    <property type="entry name" value="Adaptor_Cbl_N_dom_sf"/>
</dbReference>